<gene>
    <name evidence="2" type="ORF">CLPUN_14000</name>
</gene>
<dbReference type="STRING" id="29367.CLPUN_14000"/>
<proteinExistence type="predicted"/>
<evidence type="ECO:0008006" key="4">
    <source>
        <dbReference type="Google" id="ProtNLM"/>
    </source>
</evidence>
<evidence type="ECO:0000313" key="3">
    <source>
        <dbReference type="Proteomes" id="UP000190890"/>
    </source>
</evidence>
<feature type="transmembrane region" description="Helical" evidence="1">
    <location>
        <begin position="69"/>
        <end position="89"/>
    </location>
</feature>
<comment type="caution">
    <text evidence="2">The sequence shown here is derived from an EMBL/GenBank/DDBJ whole genome shotgun (WGS) entry which is preliminary data.</text>
</comment>
<keyword evidence="1" id="KW-0472">Membrane</keyword>
<dbReference type="Proteomes" id="UP000190890">
    <property type="component" value="Unassembled WGS sequence"/>
</dbReference>
<accession>A0A1S8TR78</accession>
<evidence type="ECO:0000313" key="2">
    <source>
        <dbReference type="EMBL" id="OOM80290.1"/>
    </source>
</evidence>
<dbReference type="PANTHER" id="PTHR40078:SF1">
    <property type="entry name" value="INTEGRAL MEMBRANE PROTEIN"/>
    <property type="match status" value="1"/>
</dbReference>
<dbReference type="Pfam" id="PF19700">
    <property type="entry name" value="DUF6198"/>
    <property type="match status" value="1"/>
</dbReference>
<evidence type="ECO:0000256" key="1">
    <source>
        <dbReference type="SAM" id="Phobius"/>
    </source>
</evidence>
<feature type="transmembrane region" description="Helical" evidence="1">
    <location>
        <begin position="96"/>
        <end position="119"/>
    </location>
</feature>
<keyword evidence="1" id="KW-1133">Transmembrane helix</keyword>
<dbReference type="OrthoDB" id="9814474at2"/>
<keyword evidence="3" id="KW-1185">Reference proteome</keyword>
<name>A0A1S8TR78_9CLOT</name>
<feature type="transmembrane region" description="Helical" evidence="1">
    <location>
        <begin position="12"/>
        <end position="29"/>
    </location>
</feature>
<sequence>MNKAINLFKRIILFFIGMSIIQFGVALFLKTNIGSDPFTVFTQGLALALNKTGLKNFSLVKLISGANEVTPGVANMIILVILFIVIITIEKSRIKIGTLICVVGVGPIIDLGVRLVSYFPVESYNYVVKALLIAFGCLIIAIGFSVLSAANIGVAPNDIVPFIIQDKTKVEYRWVRIALDGAFLIIGFIILGGKVGIGTVIAMLSTGPFIQFCLPYGEKFVNLIVNEKEKDTEETATATA</sequence>
<keyword evidence="1" id="KW-0812">Transmembrane</keyword>
<organism evidence="2 3">
    <name type="scientific">Clostridium puniceum</name>
    <dbReference type="NCBI Taxonomy" id="29367"/>
    <lineage>
        <taxon>Bacteria</taxon>
        <taxon>Bacillati</taxon>
        <taxon>Bacillota</taxon>
        <taxon>Clostridia</taxon>
        <taxon>Eubacteriales</taxon>
        <taxon>Clostridiaceae</taxon>
        <taxon>Clostridium</taxon>
    </lineage>
</organism>
<dbReference type="RefSeq" id="WP_077846598.1">
    <property type="nucleotide sequence ID" value="NZ_LZZM01000089.1"/>
</dbReference>
<dbReference type="PANTHER" id="PTHR40078">
    <property type="entry name" value="INTEGRAL MEMBRANE PROTEIN-RELATED"/>
    <property type="match status" value="1"/>
</dbReference>
<reference evidence="2 3" key="1">
    <citation type="submission" date="2016-05" db="EMBL/GenBank/DDBJ databases">
        <title>Microbial solvent formation.</title>
        <authorList>
            <person name="Poehlein A."/>
            <person name="Montoya Solano J.D."/>
            <person name="Flitsch S."/>
            <person name="Krabben P."/>
            <person name="Duerre P."/>
            <person name="Daniel R."/>
        </authorList>
    </citation>
    <scope>NUCLEOTIDE SEQUENCE [LARGE SCALE GENOMIC DNA]</scope>
    <source>
        <strain evidence="2 3">DSM 2619</strain>
    </source>
</reference>
<dbReference type="AlphaFoldDB" id="A0A1S8TR78"/>
<dbReference type="EMBL" id="LZZM01000089">
    <property type="protein sequence ID" value="OOM80290.1"/>
    <property type="molecule type" value="Genomic_DNA"/>
</dbReference>
<protein>
    <recommendedName>
        <fullName evidence="4">Membrane protein YczE</fullName>
    </recommendedName>
</protein>
<feature type="transmembrane region" description="Helical" evidence="1">
    <location>
        <begin position="131"/>
        <end position="154"/>
    </location>
</feature>
<dbReference type="InterPro" id="IPR038750">
    <property type="entry name" value="YczE/YyaS-like"/>
</dbReference>